<proteinExistence type="predicted"/>
<evidence type="ECO:0000313" key="2">
    <source>
        <dbReference type="EMBL" id="KAJ7698033.1"/>
    </source>
</evidence>
<protein>
    <submittedName>
        <fullName evidence="2">S-adenosyl-L-methionine-dependent methyltransferase</fullName>
    </submittedName>
</protein>
<dbReference type="GO" id="GO:0032259">
    <property type="term" value="P:methylation"/>
    <property type="evidence" value="ECO:0007669"/>
    <property type="project" value="UniProtKB-KW"/>
</dbReference>
<keyword evidence="3" id="KW-1185">Reference proteome</keyword>
<dbReference type="InterPro" id="IPR041698">
    <property type="entry name" value="Methyltransf_25"/>
</dbReference>
<dbReference type="Pfam" id="PF13649">
    <property type="entry name" value="Methyltransf_25"/>
    <property type="match status" value="1"/>
</dbReference>
<gene>
    <name evidence="2" type="ORF">B0H17DRAFT_1177474</name>
</gene>
<accession>A0AAD7GPL0</accession>
<sequence>MKPDYSKFSREDTAKMEEITGVPAKAMLVQSGLLPTPPKDALVLDSACGGGVVTTVLFNVIGKTSDVRVVCGDLEEYMVTSAAERIKANGWNAEATVVDAQAVPFPDSHFTHNLMNFGMQVIPDNALVVKESFRVLQPGGKLGLTIWTEPGWLQSLVAGVPGFTVPPLLTSGPMASKESITNLLTVAGFAQIDVQPLTFEHTDAISRYLGYMKEVFTQLRVGETAERYEAYMRERYGNGDFTLTWKALVVTAEKP</sequence>
<dbReference type="Proteomes" id="UP001221757">
    <property type="component" value="Unassembled WGS sequence"/>
</dbReference>
<evidence type="ECO:0000313" key="3">
    <source>
        <dbReference type="Proteomes" id="UP001221757"/>
    </source>
</evidence>
<dbReference type="InterPro" id="IPR029063">
    <property type="entry name" value="SAM-dependent_MTases_sf"/>
</dbReference>
<comment type="caution">
    <text evidence="2">The sequence shown here is derived from an EMBL/GenBank/DDBJ whole genome shotgun (WGS) entry which is preliminary data.</text>
</comment>
<feature type="domain" description="Methyltransferase" evidence="1">
    <location>
        <begin position="43"/>
        <end position="140"/>
    </location>
</feature>
<dbReference type="AlphaFoldDB" id="A0AAD7GPL0"/>
<organism evidence="2 3">
    <name type="scientific">Mycena rosella</name>
    <name type="common">Pink bonnet</name>
    <name type="synonym">Agaricus rosellus</name>
    <dbReference type="NCBI Taxonomy" id="1033263"/>
    <lineage>
        <taxon>Eukaryota</taxon>
        <taxon>Fungi</taxon>
        <taxon>Dikarya</taxon>
        <taxon>Basidiomycota</taxon>
        <taxon>Agaricomycotina</taxon>
        <taxon>Agaricomycetes</taxon>
        <taxon>Agaricomycetidae</taxon>
        <taxon>Agaricales</taxon>
        <taxon>Marasmiineae</taxon>
        <taxon>Mycenaceae</taxon>
        <taxon>Mycena</taxon>
    </lineage>
</organism>
<keyword evidence="2" id="KW-0489">Methyltransferase</keyword>
<evidence type="ECO:0000259" key="1">
    <source>
        <dbReference type="Pfam" id="PF13649"/>
    </source>
</evidence>
<reference evidence="2" key="1">
    <citation type="submission" date="2023-03" db="EMBL/GenBank/DDBJ databases">
        <title>Massive genome expansion in bonnet fungi (Mycena s.s.) driven by repeated elements and novel gene families across ecological guilds.</title>
        <authorList>
            <consortium name="Lawrence Berkeley National Laboratory"/>
            <person name="Harder C.B."/>
            <person name="Miyauchi S."/>
            <person name="Viragh M."/>
            <person name="Kuo A."/>
            <person name="Thoen E."/>
            <person name="Andreopoulos B."/>
            <person name="Lu D."/>
            <person name="Skrede I."/>
            <person name="Drula E."/>
            <person name="Henrissat B."/>
            <person name="Morin E."/>
            <person name="Kohler A."/>
            <person name="Barry K."/>
            <person name="LaButti K."/>
            <person name="Morin E."/>
            <person name="Salamov A."/>
            <person name="Lipzen A."/>
            <person name="Mereny Z."/>
            <person name="Hegedus B."/>
            <person name="Baldrian P."/>
            <person name="Stursova M."/>
            <person name="Weitz H."/>
            <person name="Taylor A."/>
            <person name="Grigoriev I.V."/>
            <person name="Nagy L.G."/>
            <person name="Martin F."/>
            <person name="Kauserud H."/>
        </authorList>
    </citation>
    <scope>NUCLEOTIDE SEQUENCE</scope>
    <source>
        <strain evidence="2">CBHHK067</strain>
    </source>
</reference>
<name>A0AAD7GPL0_MYCRO</name>
<dbReference type="EMBL" id="JARKIE010000027">
    <property type="protein sequence ID" value="KAJ7698033.1"/>
    <property type="molecule type" value="Genomic_DNA"/>
</dbReference>
<dbReference type="Gene3D" id="3.40.50.150">
    <property type="entry name" value="Vaccinia Virus protein VP39"/>
    <property type="match status" value="1"/>
</dbReference>
<dbReference type="CDD" id="cd02440">
    <property type="entry name" value="AdoMet_MTases"/>
    <property type="match status" value="1"/>
</dbReference>
<dbReference type="GO" id="GO:0008168">
    <property type="term" value="F:methyltransferase activity"/>
    <property type="evidence" value="ECO:0007669"/>
    <property type="project" value="UniProtKB-KW"/>
</dbReference>
<keyword evidence="2" id="KW-0808">Transferase</keyword>
<dbReference type="SUPFAM" id="SSF53335">
    <property type="entry name" value="S-adenosyl-L-methionine-dependent methyltransferases"/>
    <property type="match status" value="1"/>
</dbReference>